<dbReference type="InterPro" id="IPR036875">
    <property type="entry name" value="Znf_CCHC_sf"/>
</dbReference>
<gene>
    <name evidence="4" type="primary">POLX</name>
    <name evidence="4" type="ORF">CFP56_020915</name>
</gene>
<proteinExistence type="predicted"/>
<dbReference type="Gene3D" id="4.10.60.10">
    <property type="entry name" value="Zinc finger, CCHC-type"/>
    <property type="match status" value="1"/>
</dbReference>
<feature type="region of interest" description="Disordered" evidence="2">
    <location>
        <begin position="212"/>
        <end position="245"/>
    </location>
</feature>
<dbReference type="InterPro" id="IPR001878">
    <property type="entry name" value="Znf_CCHC"/>
</dbReference>
<dbReference type="Proteomes" id="UP000237347">
    <property type="component" value="Unassembled WGS sequence"/>
</dbReference>
<keyword evidence="1" id="KW-0863">Zinc-finger</keyword>
<evidence type="ECO:0000313" key="5">
    <source>
        <dbReference type="Proteomes" id="UP000237347"/>
    </source>
</evidence>
<protein>
    <submittedName>
        <fullName evidence="4">Retrovirus-related pol polyprotein from transposon tnt 1-94</fullName>
    </submittedName>
</protein>
<sequence>MKKQVVDSLKVISEITKLEAFDGNNFKRWKERVLPTLEFTEIDRVLYEPKPEEDPKNIAKWEKTNKLCVHTIKCGLSNKLFDNYYHFTCAKDLWDELNGRYGFEDESAKKFATVKFMSFQMVEEKIVSSQIEDFQKLVSDLAKEGDVLRERFVAHGLVFKLPNSWKEYKHRYSHHRTYLNLQQIIIDIQIEETNTMSEKVFRVKEFTSKANIVEGGPSRPPQHNKKHDFKGKGKIHNKNGPNPQIQKKKGNCFICGKVGHYAATCRVKGNFNNNKNNNKGSTSNKANVVQTEEIIAVVVCEAHLVTKVKGWVVDSACTRHIGAFKEEFSSYTPMAEGTECVYVGDNRSVPVSGKGKILLKLTSGKTLSLNNVLHVPHFCHNLISVHLLGKAGIKVLFDGGIVTLTKNEVFVGKGYDDEGLFVLNVDQVINEKGSSSCAYCKVEFNQLSNWFYSVTNLLVI</sequence>
<dbReference type="SMART" id="SM00343">
    <property type="entry name" value="ZnF_C2HC"/>
    <property type="match status" value="1"/>
</dbReference>
<dbReference type="Pfam" id="PF22936">
    <property type="entry name" value="Pol_BBD"/>
    <property type="match status" value="1"/>
</dbReference>
<dbReference type="PROSITE" id="PS50158">
    <property type="entry name" value="ZF_CCHC"/>
    <property type="match status" value="1"/>
</dbReference>
<dbReference type="PANTHER" id="PTHR47592:SF27">
    <property type="entry name" value="OS08G0421700 PROTEIN"/>
    <property type="match status" value="1"/>
</dbReference>
<evidence type="ECO:0000313" key="4">
    <source>
        <dbReference type="EMBL" id="KAK7837681.1"/>
    </source>
</evidence>
<evidence type="ECO:0000256" key="1">
    <source>
        <dbReference type="PROSITE-ProRule" id="PRU00047"/>
    </source>
</evidence>
<dbReference type="Pfam" id="PF14223">
    <property type="entry name" value="Retrotran_gag_2"/>
    <property type="match status" value="1"/>
</dbReference>
<dbReference type="GO" id="GO:0008270">
    <property type="term" value="F:zinc ion binding"/>
    <property type="evidence" value="ECO:0007669"/>
    <property type="project" value="UniProtKB-KW"/>
</dbReference>
<dbReference type="InterPro" id="IPR054722">
    <property type="entry name" value="PolX-like_BBD"/>
</dbReference>
<keyword evidence="5" id="KW-1185">Reference proteome</keyword>
<dbReference type="EMBL" id="PKMF04000324">
    <property type="protein sequence ID" value="KAK7837681.1"/>
    <property type="molecule type" value="Genomic_DNA"/>
</dbReference>
<dbReference type="AlphaFoldDB" id="A0AAW0KIH4"/>
<keyword evidence="1" id="KW-0479">Metal-binding</keyword>
<dbReference type="GO" id="GO:0003676">
    <property type="term" value="F:nucleic acid binding"/>
    <property type="evidence" value="ECO:0007669"/>
    <property type="project" value="InterPro"/>
</dbReference>
<comment type="caution">
    <text evidence="4">The sequence shown here is derived from an EMBL/GenBank/DDBJ whole genome shotgun (WGS) entry which is preliminary data.</text>
</comment>
<dbReference type="SUPFAM" id="SSF57756">
    <property type="entry name" value="Retrovirus zinc finger-like domains"/>
    <property type="match status" value="1"/>
</dbReference>
<dbReference type="PANTHER" id="PTHR47592">
    <property type="entry name" value="PBF68 PROTEIN"/>
    <property type="match status" value="1"/>
</dbReference>
<evidence type="ECO:0000256" key="2">
    <source>
        <dbReference type="SAM" id="MobiDB-lite"/>
    </source>
</evidence>
<name>A0AAW0KIH4_QUESU</name>
<accession>A0AAW0KIH4</accession>
<organism evidence="4 5">
    <name type="scientific">Quercus suber</name>
    <name type="common">Cork oak</name>
    <dbReference type="NCBI Taxonomy" id="58331"/>
    <lineage>
        <taxon>Eukaryota</taxon>
        <taxon>Viridiplantae</taxon>
        <taxon>Streptophyta</taxon>
        <taxon>Embryophyta</taxon>
        <taxon>Tracheophyta</taxon>
        <taxon>Spermatophyta</taxon>
        <taxon>Magnoliopsida</taxon>
        <taxon>eudicotyledons</taxon>
        <taxon>Gunneridae</taxon>
        <taxon>Pentapetalae</taxon>
        <taxon>rosids</taxon>
        <taxon>fabids</taxon>
        <taxon>Fagales</taxon>
        <taxon>Fagaceae</taxon>
        <taxon>Quercus</taxon>
    </lineage>
</organism>
<reference evidence="4 5" key="1">
    <citation type="journal article" date="2018" name="Sci. Data">
        <title>The draft genome sequence of cork oak.</title>
        <authorList>
            <person name="Ramos A.M."/>
            <person name="Usie A."/>
            <person name="Barbosa P."/>
            <person name="Barros P.M."/>
            <person name="Capote T."/>
            <person name="Chaves I."/>
            <person name="Simoes F."/>
            <person name="Abreu I."/>
            <person name="Carrasquinho I."/>
            <person name="Faro C."/>
            <person name="Guimaraes J.B."/>
            <person name="Mendonca D."/>
            <person name="Nobrega F."/>
            <person name="Rodrigues L."/>
            <person name="Saibo N.J.M."/>
            <person name="Varela M.C."/>
            <person name="Egas C."/>
            <person name="Matos J."/>
            <person name="Miguel C.M."/>
            <person name="Oliveira M.M."/>
            <person name="Ricardo C.P."/>
            <person name="Goncalves S."/>
        </authorList>
    </citation>
    <scope>NUCLEOTIDE SEQUENCE [LARGE SCALE GENOMIC DNA]</scope>
    <source>
        <strain evidence="5">cv. HL8</strain>
    </source>
</reference>
<evidence type="ECO:0000259" key="3">
    <source>
        <dbReference type="PROSITE" id="PS50158"/>
    </source>
</evidence>
<feature type="domain" description="CCHC-type" evidence="3">
    <location>
        <begin position="252"/>
        <end position="266"/>
    </location>
</feature>
<feature type="compositionally biased region" description="Basic residues" evidence="2">
    <location>
        <begin position="222"/>
        <end position="237"/>
    </location>
</feature>
<keyword evidence="1" id="KW-0862">Zinc</keyword>